<protein>
    <submittedName>
        <fullName evidence="1">DUF305 domain-containing protein</fullName>
    </submittedName>
</protein>
<name>A0ABR8RE03_9BACI</name>
<reference evidence="1 2" key="1">
    <citation type="submission" date="2020-08" db="EMBL/GenBank/DDBJ databases">
        <title>A Genomic Blueprint of the Chicken Gut Microbiome.</title>
        <authorList>
            <person name="Gilroy R."/>
            <person name="Ravi A."/>
            <person name="Getino M."/>
            <person name="Pursley I."/>
            <person name="Horton D.L."/>
            <person name="Alikhan N.-F."/>
            <person name="Baker D."/>
            <person name="Gharbi K."/>
            <person name="Hall N."/>
            <person name="Watson M."/>
            <person name="Adriaenssens E.M."/>
            <person name="Foster-Nyarko E."/>
            <person name="Jarju S."/>
            <person name="Secka A."/>
            <person name="Antonio M."/>
            <person name="Oren A."/>
            <person name="Chaudhuri R."/>
            <person name="La Ragione R.M."/>
            <person name="Hildebrand F."/>
            <person name="Pallen M.J."/>
        </authorList>
    </citation>
    <scope>NUCLEOTIDE SEQUENCE [LARGE SCALE GENOMIC DNA]</scope>
    <source>
        <strain evidence="1 2">Sa2BUA9</strain>
    </source>
</reference>
<gene>
    <name evidence="1" type="ORF">H9650_18195</name>
</gene>
<dbReference type="Proteomes" id="UP000640786">
    <property type="component" value="Unassembled WGS sequence"/>
</dbReference>
<organism evidence="1 2">
    <name type="scientific">Psychrobacillus faecigallinarum</name>
    <dbReference type="NCBI Taxonomy" id="2762235"/>
    <lineage>
        <taxon>Bacteria</taxon>
        <taxon>Bacillati</taxon>
        <taxon>Bacillota</taxon>
        <taxon>Bacilli</taxon>
        <taxon>Bacillales</taxon>
        <taxon>Bacillaceae</taxon>
        <taxon>Psychrobacillus</taxon>
    </lineage>
</organism>
<keyword evidence="2" id="KW-1185">Reference proteome</keyword>
<proteinExistence type="predicted"/>
<comment type="caution">
    <text evidence="1">The sequence shown here is derived from an EMBL/GenBank/DDBJ whole genome shotgun (WGS) entry which is preliminary data.</text>
</comment>
<dbReference type="Gene3D" id="1.20.1260.10">
    <property type="match status" value="1"/>
</dbReference>
<dbReference type="InterPro" id="IPR012347">
    <property type="entry name" value="Ferritin-like"/>
</dbReference>
<evidence type="ECO:0000313" key="2">
    <source>
        <dbReference type="Proteomes" id="UP000640786"/>
    </source>
</evidence>
<evidence type="ECO:0000313" key="1">
    <source>
        <dbReference type="EMBL" id="MBD7946039.1"/>
    </source>
</evidence>
<dbReference type="EMBL" id="JACSQO010000012">
    <property type="protein sequence ID" value="MBD7946039.1"/>
    <property type="molecule type" value="Genomic_DNA"/>
</dbReference>
<sequence>MAGNILKYTQNSELKTIVENIITTQQKQATEMQKLLKTID</sequence>
<accession>A0ABR8RE03</accession>